<keyword evidence="1" id="KW-0378">Hydrolase</keyword>
<dbReference type="PANTHER" id="PTHR14950">
    <property type="entry name" value="DICER-RELATED"/>
    <property type="match status" value="1"/>
</dbReference>
<dbReference type="GO" id="GO:0030422">
    <property type="term" value="P:siRNA processing"/>
    <property type="evidence" value="ECO:0007669"/>
    <property type="project" value="TreeGrafter"/>
</dbReference>
<sequence length="167" mass="18932">MAFDVFIDDQLVGRGTHGLKKEIAHNRAAKDALDNIGRILGKKDTDLPKVLIDIVESLIGDVFIDCNSSIDIVWKVFKDLLKPIISRETLKIFPVTELYEVCQKKHLKAKFVDMWRESIAFDMFIDDQLVGRVTHGLKKEIAHNRATKDALENIGRILGKKDSTDES</sequence>
<dbReference type="Gene3D" id="1.10.1520.10">
    <property type="entry name" value="Ribonuclease III domain"/>
    <property type="match status" value="1"/>
</dbReference>
<accession>A0A6A6KTC7</accession>
<evidence type="ECO:0008006" key="4">
    <source>
        <dbReference type="Google" id="ProtNLM"/>
    </source>
</evidence>
<gene>
    <name evidence="2" type="ORF">GH714_018125</name>
</gene>
<dbReference type="GO" id="GO:0004525">
    <property type="term" value="F:ribonuclease III activity"/>
    <property type="evidence" value="ECO:0007669"/>
    <property type="project" value="InterPro"/>
</dbReference>
<dbReference type="GO" id="GO:0003723">
    <property type="term" value="F:RNA binding"/>
    <property type="evidence" value="ECO:0007669"/>
    <property type="project" value="TreeGrafter"/>
</dbReference>
<dbReference type="GO" id="GO:0005737">
    <property type="term" value="C:cytoplasm"/>
    <property type="evidence" value="ECO:0007669"/>
    <property type="project" value="TreeGrafter"/>
</dbReference>
<organism evidence="2 3">
    <name type="scientific">Hevea brasiliensis</name>
    <name type="common">Para rubber tree</name>
    <name type="synonym">Siphonia brasiliensis</name>
    <dbReference type="NCBI Taxonomy" id="3981"/>
    <lineage>
        <taxon>Eukaryota</taxon>
        <taxon>Viridiplantae</taxon>
        <taxon>Streptophyta</taxon>
        <taxon>Embryophyta</taxon>
        <taxon>Tracheophyta</taxon>
        <taxon>Spermatophyta</taxon>
        <taxon>Magnoliopsida</taxon>
        <taxon>eudicotyledons</taxon>
        <taxon>Gunneridae</taxon>
        <taxon>Pentapetalae</taxon>
        <taxon>rosids</taxon>
        <taxon>fabids</taxon>
        <taxon>Malpighiales</taxon>
        <taxon>Euphorbiaceae</taxon>
        <taxon>Crotonoideae</taxon>
        <taxon>Micrandreae</taxon>
        <taxon>Hevea</taxon>
    </lineage>
</organism>
<comment type="caution">
    <text evidence="2">The sequence shown here is derived from an EMBL/GenBank/DDBJ whole genome shotgun (WGS) entry which is preliminary data.</text>
</comment>
<reference evidence="2 3" key="1">
    <citation type="journal article" date="2020" name="Mol. Plant">
        <title>The Chromosome-Based Rubber Tree Genome Provides New Insights into Spurge Genome Evolution and Rubber Biosynthesis.</title>
        <authorList>
            <person name="Liu J."/>
            <person name="Shi C."/>
            <person name="Shi C.C."/>
            <person name="Li W."/>
            <person name="Zhang Q.J."/>
            <person name="Zhang Y."/>
            <person name="Li K."/>
            <person name="Lu H.F."/>
            <person name="Shi C."/>
            <person name="Zhu S.T."/>
            <person name="Xiao Z.Y."/>
            <person name="Nan H."/>
            <person name="Yue Y."/>
            <person name="Zhu X.G."/>
            <person name="Wu Y."/>
            <person name="Hong X.N."/>
            <person name="Fan G.Y."/>
            <person name="Tong Y."/>
            <person name="Zhang D."/>
            <person name="Mao C.L."/>
            <person name="Liu Y.L."/>
            <person name="Hao S.J."/>
            <person name="Liu W.Q."/>
            <person name="Lv M.Q."/>
            <person name="Zhang H.B."/>
            <person name="Liu Y."/>
            <person name="Hu-Tang G.R."/>
            <person name="Wang J.P."/>
            <person name="Wang J.H."/>
            <person name="Sun Y.H."/>
            <person name="Ni S.B."/>
            <person name="Chen W.B."/>
            <person name="Zhang X.C."/>
            <person name="Jiao Y.N."/>
            <person name="Eichler E.E."/>
            <person name="Li G.H."/>
            <person name="Liu X."/>
            <person name="Gao L.Z."/>
        </authorList>
    </citation>
    <scope>NUCLEOTIDE SEQUENCE [LARGE SCALE GENOMIC DNA]</scope>
    <source>
        <strain evidence="3">cv. GT1</strain>
        <tissue evidence="2">Leaf</tissue>
    </source>
</reference>
<dbReference type="EMBL" id="JAAGAX010000014">
    <property type="protein sequence ID" value="KAF2292251.1"/>
    <property type="molecule type" value="Genomic_DNA"/>
</dbReference>
<dbReference type="GO" id="GO:0005634">
    <property type="term" value="C:nucleus"/>
    <property type="evidence" value="ECO:0007669"/>
    <property type="project" value="TreeGrafter"/>
</dbReference>
<proteinExistence type="predicted"/>
<keyword evidence="3" id="KW-1185">Reference proteome</keyword>
<protein>
    <recommendedName>
        <fullName evidence="4">RNase III domain-containing protein</fullName>
    </recommendedName>
</protein>
<evidence type="ECO:0000313" key="3">
    <source>
        <dbReference type="Proteomes" id="UP000467840"/>
    </source>
</evidence>
<name>A0A6A6KTC7_HEVBR</name>
<dbReference type="SUPFAM" id="SSF69065">
    <property type="entry name" value="RNase III domain-like"/>
    <property type="match status" value="1"/>
</dbReference>
<evidence type="ECO:0000313" key="2">
    <source>
        <dbReference type="EMBL" id="KAF2292251.1"/>
    </source>
</evidence>
<dbReference type="AlphaFoldDB" id="A0A6A6KTC7"/>
<dbReference type="PANTHER" id="PTHR14950:SF54">
    <property type="entry name" value="RNASE II-LIKE 1"/>
    <property type="match status" value="1"/>
</dbReference>
<evidence type="ECO:0000256" key="1">
    <source>
        <dbReference type="ARBA" id="ARBA00022801"/>
    </source>
</evidence>
<dbReference type="Proteomes" id="UP000467840">
    <property type="component" value="Chromosome 13"/>
</dbReference>
<dbReference type="InterPro" id="IPR036389">
    <property type="entry name" value="RNase_III_sf"/>
</dbReference>